<accession>A0A1D8TQF7</accession>
<sequence>MGSAILIIYKIAAISGVADFGYGFAPLAPQFWGEQEFQSFPQDYDPPQPPLKKLSRVCFLL</sequence>
<gene>
    <name evidence="1" type="ORF">BJP34_10875</name>
</gene>
<dbReference type="KEGG" id="mpro:BJP34_10875"/>
<reference evidence="2" key="1">
    <citation type="submission" date="2016-10" db="EMBL/GenBank/DDBJ databases">
        <title>Comparative genomics uncovers the prolific and rare metabolic potential of the cyanobacterial genus Moorea.</title>
        <authorList>
            <person name="Leao T."/>
            <person name="Castelao G."/>
            <person name="Korobeynikov A."/>
            <person name="Monroe E.A."/>
            <person name="Podell S."/>
            <person name="Glukhov E."/>
            <person name="Allen E."/>
            <person name="Gerwick W.H."/>
            <person name="Gerwick L."/>
        </authorList>
    </citation>
    <scope>NUCLEOTIDE SEQUENCE [LARGE SCALE GENOMIC DNA]</scope>
    <source>
        <strain evidence="2">PAL-8-15-08-1</strain>
    </source>
</reference>
<dbReference type="Proteomes" id="UP000177870">
    <property type="component" value="Chromosome"/>
</dbReference>
<evidence type="ECO:0000313" key="2">
    <source>
        <dbReference type="Proteomes" id="UP000177870"/>
    </source>
</evidence>
<dbReference type="EMBL" id="CP017599">
    <property type="protein sequence ID" value="AOW99888.1"/>
    <property type="molecule type" value="Genomic_DNA"/>
</dbReference>
<name>A0A1D8TQF7_9CYAN</name>
<proteinExistence type="predicted"/>
<protein>
    <submittedName>
        <fullName evidence="1">Uncharacterized protein</fullName>
    </submittedName>
</protein>
<organism evidence="1 2">
    <name type="scientific">Moorena producens PAL-8-15-08-1</name>
    <dbReference type="NCBI Taxonomy" id="1458985"/>
    <lineage>
        <taxon>Bacteria</taxon>
        <taxon>Bacillati</taxon>
        <taxon>Cyanobacteriota</taxon>
        <taxon>Cyanophyceae</taxon>
        <taxon>Coleofasciculales</taxon>
        <taxon>Coleofasciculaceae</taxon>
        <taxon>Moorena</taxon>
    </lineage>
</organism>
<dbReference type="AlphaFoldDB" id="A0A1D8TQF7"/>
<evidence type="ECO:0000313" key="1">
    <source>
        <dbReference type="EMBL" id="AOW99888.1"/>
    </source>
</evidence>